<comment type="caution">
    <text evidence="2">The sequence shown here is derived from an EMBL/GenBank/DDBJ whole genome shotgun (WGS) entry which is preliminary data.</text>
</comment>
<dbReference type="PANTHER" id="PTHR40866:SF1">
    <property type="entry name" value="BED-TYPE DOMAIN-CONTAINING PROTEIN"/>
    <property type="match status" value="1"/>
</dbReference>
<dbReference type="AlphaFoldDB" id="A0AAD9LTJ5"/>
<name>A0AAD9LTJ5_9STRA</name>
<dbReference type="Proteomes" id="UP001259832">
    <property type="component" value="Unassembled WGS sequence"/>
</dbReference>
<evidence type="ECO:0000313" key="2">
    <source>
        <dbReference type="EMBL" id="KAK1946239.1"/>
    </source>
</evidence>
<accession>A0AAD9LTJ5</accession>
<feature type="region of interest" description="Disordered" evidence="1">
    <location>
        <begin position="388"/>
        <end position="433"/>
    </location>
</feature>
<evidence type="ECO:0000256" key="1">
    <source>
        <dbReference type="SAM" id="MobiDB-lite"/>
    </source>
</evidence>
<proteinExistence type="predicted"/>
<evidence type="ECO:0000313" key="3">
    <source>
        <dbReference type="Proteomes" id="UP001259832"/>
    </source>
</evidence>
<dbReference type="PANTHER" id="PTHR40866">
    <property type="entry name" value="BED-TYPE DOMAIN-CONTAINING PROTEIN"/>
    <property type="match status" value="1"/>
</dbReference>
<protein>
    <submittedName>
        <fullName evidence="2">Uncharacterized protein</fullName>
    </submittedName>
</protein>
<dbReference type="EMBL" id="JASMQC010000003">
    <property type="protein sequence ID" value="KAK1946239.1"/>
    <property type="molecule type" value="Genomic_DNA"/>
</dbReference>
<gene>
    <name evidence="2" type="ORF">P3T76_001792</name>
</gene>
<sequence>MGYEDIVRTCIREKKKLSMEMFVDRHVLSTYQWMNLVVHKNFTFSDVDDPTIRSAVWFDSICSNTLKARMNACVELIEPHVTEELKRESGLFWSLMILQESLSTLIPLQSCSWYGLAVCFGCATAVFVITCKGWRFLALSSFLDEHTMTADEHIRFLGLILDQYQLDITNIVAIVCDIIETNKAISRRITDPMIGCAAHRFNLAVKDHPRCYRDTIKKGFCPDAQVGVCEANRFAEKERVQLEASPYARTTIERYSPNVQRYVQLQPFLHLFERDCEVDRCIPENASKDDPRRFPIMQYLPNPLEHYSILELLDDMEIPEVATKRLQERNLTLLSARDILDETIVAFPDLEDLLRGDANIVESPAFETGMVKIMQGIAVARLERTLAEDSSAKRKRNNEHSSSTTVSKKKHYNSPTLSASNRILPDVVDPQVR</sequence>
<reference evidence="2" key="1">
    <citation type="submission" date="2023-08" db="EMBL/GenBank/DDBJ databases">
        <title>Reference Genome Resource for the Citrus Pathogen Phytophthora citrophthora.</title>
        <authorList>
            <person name="Moller H."/>
            <person name="Coetzee B."/>
            <person name="Rose L.J."/>
            <person name="Van Niekerk J.M."/>
        </authorList>
    </citation>
    <scope>NUCLEOTIDE SEQUENCE</scope>
    <source>
        <strain evidence="2">STE-U-9442</strain>
    </source>
</reference>
<keyword evidence="3" id="KW-1185">Reference proteome</keyword>
<organism evidence="2 3">
    <name type="scientific">Phytophthora citrophthora</name>
    <dbReference type="NCBI Taxonomy" id="4793"/>
    <lineage>
        <taxon>Eukaryota</taxon>
        <taxon>Sar</taxon>
        <taxon>Stramenopiles</taxon>
        <taxon>Oomycota</taxon>
        <taxon>Peronosporomycetes</taxon>
        <taxon>Peronosporales</taxon>
        <taxon>Peronosporaceae</taxon>
        <taxon>Phytophthora</taxon>
    </lineage>
</organism>